<feature type="compositionally biased region" description="Acidic residues" evidence="6">
    <location>
        <begin position="789"/>
        <end position="800"/>
    </location>
</feature>
<proteinExistence type="predicted"/>
<name>A0AAV7RWM0_PLEWA</name>
<feature type="region of interest" description="Disordered" evidence="6">
    <location>
        <begin position="1706"/>
        <end position="1725"/>
    </location>
</feature>
<feature type="domain" description="A kinase-anchoring proteins AKAP-5 and AKAP-12 calmodulin (CaM)-binding" evidence="7">
    <location>
        <begin position="760"/>
        <end position="780"/>
    </location>
</feature>
<organism evidence="8 9">
    <name type="scientific">Pleurodeles waltl</name>
    <name type="common">Iberian ribbed newt</name>
    <dbReference type="NCBI Taxonomy" id="8319"/>
    <lineage>
        <taxon>Eukaryota</taxon>
        <taxon>Metazoa</taxon>
        <taxon>Chordata</taxon>
        <taxon>Craniata</taxon>
        <taxon>Vertebrata</taxon>
        <taxon>Euteleostomi</taxon>
        <taxon>Amphibia</taxon>
        <taxon>Batrachia</taxon>
        <taxon>Caudata</taxon>
        <taxon>Salamandroidea</taxon>
        <taxon>Salamandridae</taxon>
        <taxon>Pleurodelinae</taxon>
        <taxon>Pleurodeles</taxon>
    </lineage>
</organism>
<dbReference type="GO" id="GO:0090036">
    <property type="term" value="P:regulation of protein kinase C signaling"/>
    <property type="evidence" value="ECO:0007669"/>
    <property type="project" value="InterPro"/>
</dbReference>
<feature type="region of interest" description="Disordered" evidence="6">
    <location>
        <begin position="385"/>
        <end position="800"/>
    </location>
</feature>
<feature type="compositionally biased region" description="Basic and acidic residues" evidence="6">
    <location>
        <begin position="751"/>
        <end position="762"/>
    </location>
</feature>
<protein>
    <recommendedName>
        <fullName evidence="7">A kinase-anchoring proteins AKAP-5 and AKAP-12 calmodulin (CaM)-binding domain-containing protein</fullName>
    </recommendedName>
</protein>
<keyword evidence="2" id="KW-0597">Phosphoprotein</keyword>
<feature type="compositionally biased region" description="Basic and acidic residues" evidence="6">
    <location>
        <begin position="406"/>
        <end position="423"/>
    </location>
</feature>
<feature type="compositionally biased region" description="Low complexity" evidence="6">
    <location>
        <begin position="385"/>
        <end position="397"/>
    </location>
</feature>
<dbReference type="Proteomes" id="UP001066276">
    <property type="component" value="Chromosome 5"/>
</dbReference>
<comment type="subcellular location">
    <subcellularLocation>
        <location evidence="1">Membrane</location>
        <topology evidence="1">Lipid-anchor</topology>
    </subcellularLocation>
</comment>
<keyword evidence="5" id="KW-0449">Lipoprotein</keyword>
<dbReference type="GO" id="GO:0016020">
    <property type="term" value="C:membrane"/>
    <property type="evidence" value="ECO:0007669"/>
    <property type="project" value="UniProtKB-SubCell"/>
</dbReference>
<keyword evidence="4" id="KW-0472">Membrane</keyword>
<dbReference type="GO" id="GO:0007165">
    <property type="term" value="P:signal transduction"/>
    <property type="evidence" value="ECO:0007669"/>
    <property type="project" value="TreeGrafter"/>
</dbReference>
<feature type="compositionally biased region" description="Basic and acidic residues" evidence="6">
    <location>
        <begin position="660"/>
        <end position="672"/>
    </location>
</feature>
<dbReference type="PANTHER" id="PTHR23209">
    <property type="entry name" value="A-KINASE ANCHOR PROTEIN 12"/>
    <property type="match status" value="1"/>
</dbReference>
<evidence type="ECO:0000256" key="2">
    <source>
        <dbReference type="ARBA" id="ARBA00022553"/>
    </source>
</evidence>
<feature type="compositionally biased region" description="Polar residues" evidence="6">
    <location>
        <begin position="962"/>
        <end position="974"/>
    </location>
</feature>
<feature type="compositionally biased region" description="Polar residues" evidence="6">
    <location>
        <begin position="689"/>
        <end position="708"/>
    </location>
</feature>
<evidence type="ECO:0000259" key="7">
    <source>
        <dbReference type="PROSITE" id="PS51893"/>
    </source>
</evidence>
<dbReference type="PROSITE" id="PS51893">
    <property type="entry name" value="AKAP_CAM_BD"/>
    <property type="match status" value="3"/>
</dbReference>
<dbReference type="InterPro" id="IPR001573">
    <property type="entry name" value="AKAP_WSK"/>
</dbReference>
<feature type="domain" description="A kinase-anchoring proteins AKAP-5 and AKAP-12 calmodulin (CaM)-binding" evidence="7">
    <location>
        <begin position="559"/>
        <end position="579"/>
    </location>
</feature>
<feature type="domain" description="A kinase-anchoring proteins AKAP-5 and AKAP-12 calmodulin (CaM)-binding" evidence="7">
    <location>
        <begin position="715"/>
        <end position="735"/>
    </location>
</feature>
<feature type="region of interest" description="Disordered" evidence="6">
    <location>
        <begin position="1"/>
        <end position="37"/>
    </location>
</feature>
<evidence type="ECO:0000313" key="8">
    <source>
        <dbReference type="EMBL" id="KAJ1156011.1"/>
    </source>
</evidence>
<feature type="compositionally biased region" description="Basic and acidic residues" evidence="6">
    <location>
        <begin position="247"/>
        <end position="268"/>
    </location>
</feature>
<feature type="compositionally biased region" description="Basic and acidic residues" evidence="6">
    <location>
        <begin position="283"/>
        <end position="297"/>
    </location>
</feature>
<reference evidence="8" key="1">
    <citation type="journal article" date="2022" name="bioRxiv">
        <title>Sequencing and chromosome-scale assembly of the giantPleurodeles waltlgenome.</title>
        <authorList>
            <person name="Brown T."/>
            <person name="Elewa A."/>
            <person name="Iarovenko S."/>
            <person name="Subramanian E."/>
            <person name="Araus A.J."/>
            <person name="Petzold A."/>
            <person name="Susuki M."/>
            <person name="Suzuki K.-i.T."/>
            <person name="Hayashi T."/>
            <person name="Toyoda A."/>
            <person name="Oliveira C."/>
            <person name="Osipova E."/>
            <person name="Leigh N.D."/>
            <person name="Simon A."/>
            <person name="Yun M.H."/>
        </authorList>
    </citation>
    <scope>NUCLEOTIDE SEQUENCE</scope>
    <source>
        <strain evidence="8">20211129_DDA</strain>
        <tissue evidence="8">Liver</tissue>
    </source>
</reference>
<sequence length="2131" mass="232046">MLGTLTITVGQREATSVSQKEEPAESLETMPQEEPAIVETEKKEGLEEMEEIPVMEEKNEQVEQTSDAQSNEVGFKKVFKFVGFKFTVKKDKTEKTEPVQLLTVKKEDTESNGTDKQEAEPEPAEVKSETLKQNKPESLEIENPNTNVNSIKEAVEETLAEKVSVESAPEKTEESAGQIKSGDAVEEEKEPQKSPESPENPLVQETSSPFRKFFTQSWAGLRKRTSFKKPKEDEQQVVEKNATDQQEMDKSETPVEASDNLKPDKDQEPVTEETAEPVSVISPDEKSETPLLEEHAEATSAPIAEMTENVQSDETVEKVEKSQDEKKPPEERQVPLADIAEVYVEENVEPEAVTPTSEETNEEEANADVVVAENVKEVIGLTVVSSSEQSSVVKEVQAGNSTDEPTDQKEALEAPGDVQEHGVELSPPDASTQMPLEGITTEAELLTSQEKAKLQGSPLRKLFTGSSLKKLSGKKPKTKKEEESKPEEKESKPEGAAEQLQSSSESPEAPEAEKEDSIPSSPEEPVDAPLEKPTTETMQTSEGEGEGATSDSERKKDGITPWASFKKLVTPKKRVKKLSESDKEDEPEKAAKSATMSSTDSANSENQEESKAHEEEPKLEKSTEETKRKVDSSVSWEALICVGSSKKRGRKTSDSDEEESPKPIEETQKTEEQEATSKSAEIETEAPLASSQESDQAQGSPSPEQAGSPSEGEGVSTWASFKRLVTPRRKSKTRMEEKAEEPAAVPNTEHPTFEGEPGKEESWVSFKKLIPGRKKKKSDGKQEHALVEEGQETVEDEDDVPAVVPLSEYEAAEQEKLEAQRAIETVRKDIAPLASCAEDDVEQAKEPSEGLVHAVTVTVVEGERAVTSIEERSPSWISATVTESIQKEDACQEVQQSTQVFETSIVVEQEVVVKSLEFVSSEATDHTTANEMELTSEAVTALEEAIEVSCAEETTEMVSAVSQLGESPGTSEESTPVPEAENSEQNLEELKKQTQDVLEEVAEKVRLAEAAKTITTTTLIEVTFSSIKANEVGKDLGEVIVSKQELNQSLLSKTEPEEGEAQQVEHIESVQEVKDGIIKDISKGSVETCFAEKEHTQVVQSYVADHEDARKGEGSIEERGGESVEVAEKEEGVEIVLKSSVPVNTVVEPEVKIEEVIIVHQQYQHFAAPQDNLSDQYEAIHSTSGSVPAVVHSENVDVGLKEIAPEVEKVSESLNGLESTFDSTAKEGCVIAQEIIQVLSDSTEMPEKEMGKAIQADAEKVTDVHQELFVEKTVVEKDQFESGRTEFGDDQCAHLSPVQEEVLDVHEEVIIAEIPEVEASEAQTISVPITAAAVEEQVVAETITLMDTSGKRQEPVDLTMAEHFADVCADGPAMELESEEHIIESAAQTAAAIMDAAFEAAKSSIDGTLDVLPKGDGEAMSQHVGKEDVSRVVSEPEPEVKKDEYIASVTVEGEIFTAQQDITHAVVKEGEQFEEETVDHFTSKVDSGADSEPHVVENALQSDAKPAEELTMVTVDEKREDIGNVSEVEIIPTEVQVLEAADQREITVSEASKDLILDCPVQDVTVQVAAGLEQRESMPQSLEPENVQILPSPQKLNDLSTMSPYSEQVEIVSTEPQSSDSLNEITENIVDQEVERAEESELHETEIPVSLLTAKQSPQEPNLLPTDTEAGEVGCTVSIESHSSTIVEKIIQTAVEEVERVEEEVAREPAPEGLCEAENNQSPEDVSEVNEMAEVAAKEENTIMQASEASRTVFVESHSSTTIVETIVMTTVTEVEKGKEQVCEATSGVLDKVETNESPEGAHIFEVQEISVLPAVEVSPIHTTIEGETSHQVSIDSQSSATVEKIVVNAVEGVEKVAEEELIDAEPENISEANALQEIEGTDKPSTVTAPSGVLFPLETNSCPEDASAVRVPPDTEEQVSCQLDICQATTEPSVYDLPDKQETDQPLMGAHKTEQPSLVEQTPIETIPEREAPTRPEEEVLSGAEVTLVCTPAVLEHPVAVLEEQECTDSVKEKASQPVAAAQAKDVVPVMGPDDAKEDVALQGVDQPASLVESESPAPQGSVTATSATEALSKDSHEAAGQLKVTDTVEKKHSVRKTHNKIVRTQRPCLENPEAKRLRNVLCSEDTTYL</sequence>
<dbReference type="GO" id="GO:0051018">
    <property type="term" value="F:protein kinase A binding"/>
    <property type="evidence" value="ECO:0007669"/>
    <property type="project" value="InterPro"/>
</dbReference>
<feature type="compositionally biased region" description="Polar residues" evidence="6">
    <location>
        <begin position="594"/>
        <end position="605"/>
    </location>
</feature>
<evidence type="ECO:0000256" key="3">
    <source>
        <dbReference type="ARBA" id="ARBA00022860"/>
    </source>
</evidence>
<evidence type="ECO:0000256" key="4">
    <source>
        <dbReference type="ARBA" id="ARBA00023136"/>
    </source>
</evidence>
<feature type="compositionally biased region" description="Basic and acidic residues" evidence="6">
    <location>
        <begin position="479"/>
        <end position="495"/>
    </location>
</feature>
<dbReference type="GO" id="GO:0005737">
    <property type="term" value="C:cytoplasm"/>
    <property type="evidence" value="ECO:0007669"/>
    <property type="project" value="TreeGrafter"/>
</dbReference>
<dbReference type="PANTHER" id="PTHR23209:SF4">
    <property type="entry name" value="A-KINASE ANCHOR PROTEIN 12"/>
    <property type="match status" value="1"/>
</dbReference>
<keyword evidence="3" id="KW-0112">Calmodulin-binding</keyword>
<dbReference type="GO" id="GO:0005516">
    <property type="term" value="F:calmodulin binding"/>
    <property type="evidence" value="ECO:0007669"/>
    <property type="project" value="UniProtKB-KW"/>
</dbReference>
<evidence type="ECO:0000256" key="5">
    <source>
        <dbReference type="ARBA" id="ARBA00023288"/>
    </source>
</evidence>
<dbReference type="InterPro" id="IPR028540">
    <property type="entry name" value="AKAP12"/>
</dbReference>
<feature type="compositionally biased region" description="Polar residues" evidence="6">
    <location>
        <begin position="203"/>
        <end position="218"/>
    </location>
</feature>
<feature type="compositionally biased region" description="Basic and acidic residues" evidence="6">
    <location>
        <begin position="153"/>
        <end position="174"/>
    </location>
</feature>
<feature type="region of interest" description="Disordered" evidence="6">
    <location>
        <begin position="95"/>
        <end position="369"/>
    </location>
</feature>
<feature type="region of interest" description="Disordered" evidence="6">
    <location>
        <begin position="962"/>
        <end position="984"/>
    </location>
</feature>
<feature type="compositionally biased region" description="Low complexity" evidence="6">
    <location>
        <begin position="496"/>
        <end position="507"/>
    </location>
</feature>
<evidence type="ECO:0000313" key="9">
    <source>
        <dbReference type="Proteomes" id="UP001066276"/>
    </source>
</evidence>
<feature type="compositionally biased region" description="Polar residues" evidence="6">
    <location>
        <begin position="1"/>
        <end position="18"/>
    </location>
</feature>
<feature type="compositionally biased region" description="Basic and acidic residues" evidence="6">
    <location>
        <begin position="104"/>
        <end position="138"/>
    </location>
</feature>
<feature type="compositionally biased region" description="Basic and acidic residues" evidence="6">
    <location>
        <begin position="577"/>
        <end position="591"/>
    </location>
</feature>
<comment type="caution">
    <text evidence="8">The sequence shown here is derived from an EMBL/GenBank/DDBJ whole genome shotgun (WGS) entry which is preliminary data.</text>
</comment>
<keyword evidence="9" id="KW-1185">Reference proteome</keyword>
<dbReference type="EMBL" id="JANPWB010000009">
    <property type="protein sequence ID" value="KAJ1156011.1"/>
    <property type="molecule type" value="Genomic_DNA"/>
</dbReference>
<feature type="region of interest" description="Disordered" evidence="6">
    <location>
        <begin position="1418"/>
        <end position="1437"/>
    </location>
</feature>
<feature type="compositionally biased region" description="Basic and acidic residues" evidence="6">
    <location>
        <begin position="608"/>
        <end position="631"/>
    </location>
</feature>
<accession>A0AAV7RWM0</accession>
<dbReference type="Pfam" id="PF03832">
    <property type="entry name" value="WSK"/>
    <property type="match status" value="3"/>
</dbReference>
<evidence type="ECO:0000256" key="6">
    <source>
        <dbReference type="SAM" id="MobiDB-lite"/>
    </source>
</evidence>
<evidence type="ECO:0000256" key="1">
    <source>
        <dbReference type="ARBA" id="ARBA00004635"/>
    </source>
</evidence>
<gene>
    <name evidence="8" type="ORF">NDU88_008736</name>
</gene>
<dbReference type="GO" id="GO:0010739">
    <property type="term" value="P:positive regulation of protein kinase A signaling"/>
    <property type="evidence" value="ECO:0007669"/>
    <property type="project" value="InterPro"/>
</dbReference>
<feature type="compositionally biased region" description="Basic and acidic residues" evidence="6">
    <location>
        <begin position="315"/>
        <end position="333"/>
    </location>
</feature>